<evidence type="ECO:0000259" key="2">
    <source>
        <dbReference type="SMART" id="SM00642"/>
    </source>
</evidence>
<protein>
    <submittedName>
        <fullName evidence="3">Alpha-glucosidase</fullName>
        <ecNumber evidence="3">3.2.1.20</ecNumber>
    </submittedName>
</protein>
<dbReference type="Gene3D" id="3.20.20.80">
    <property type="entry name" value="Glycosidases"/>
    <property type="match status" value="1"/>
</dbReference>
<dbReference type="InterPro" id="IPR013780">
    <property type="entry name" value="Glyco_hydro_b"/>
</dbReference>
<dbReference type="InterPro" id="IPR006047">
    <property type="entry name" value="GH13_cat_dom"/>
</dbReference>
<dbReference type="Gene3D" id="2.60.40.1180">
    <property type="entry name" value="Golgi alpha-mannosidase II"/>
    <property type="match status" value="1"/>
</dbReference>
<dbReference type="CDD" id="cd11330">
    <property type="entry name" value="AmyAc_OligoGlu"/>
    <property type="match status" value="1"/>
</dbReference>
<dbReference type="Proteomes" id="UP001595548">
    <property type="component" value="Unassembled WGS sequence"/>
</dbReference>
<dbReference type="RefSeq" id="WP_382414140.1">
    <property type="nucleotide sequence ID" value="NZ_AP031500.1"/>
</dbReference>
<comment type="similarity">
    <text evidence="1">Belongs to the glycosyl hydrolase 13 family.</text>
</comment>
<dbReference type="Gene3D" id="3.90.400.10">
    <property type="entry name" value="Oligo-1,6-glucosidase, Domain 2"/>
    <property type="match status" value="1"/>
</dbReference>
<dbReference type="InterPro" id="IPR017853">
    <property type="entry name" value="GH"/>
</dbReference>
<dbReference type="PANTHER" id="PTHR10357">
    <property type="entry name" value="ALPHA-AMYLASE FAMILY MEMBER"/>
    <property type="match status" value="1"/>
</dbReference>
<keyword evidence="3" id="KW-0326">Glycosidase</keyword>
<reference evidence="4" key="1">
    <citation type="journal article" date="2019" name="Int. J. Syst. Evol. Microbiol.">
        <title>The Global Catalogue of Microorganisms (GCM) 10K type strain sequencing project: providing services to taxonomists for standard genome sequencing and annotation.</title>
        <authorList>
            <consortium name="The Broad Institute Genomics Platform"/>
            <consortium name="The Broad Institute Genome Sequencing Center for Infectious Disease"/>
            <person name="Wu L."/>
            <person name="Ma J."/>
        </authorList>
    </citation>
    <scope>NUCLEOTIDE SEQUENCE [LARGE SCALE GENOMIC DNA]</scope>
    <source>
        <strain evidence="4">KCTC 52141</strain>
    </source>
</reference>
<organism evidence="3 4">
    <name type="scientific">Gilvimarinus japonicus</name>
    <dbReference type="NCBI Taxonomy" id="1796469"/>
    <lineage>
        <taxon>Bacteria</taxon>
        <taxon>Pseudomonadati</taxon>
        <taxon>Pseudomonadota</taxon>
        <taxon>Gammaproteobacteria</taxon>
        <taxon>Cellvibrionales</taxon>
        <taxon>Cellvibrionaceae</taxon>
        <taxon>Gilvimarinus</taxon>
    </lineage>
</organism>
<dbReference type="SUPFAM" id="SSF51011">
    <property type="entry name" value="Glycosyl hydrolase domain"/>
    <property type="match status" value="1"/>
</dbReference>
<keyword evidence="3" id="KW-0378">Hydrolase</keyword>
<accession>A0ABV7HMU8</accession>
<feature type="domain" description="Glycosyl hydrolase family 13 catalytic" evidence="2">
    <location>
        <begin position="14"/>
        <end position="403"/>
    </location>
</feature>
<dbReference type="GO" id="GO:0004558">
    <property type="term" value="F:alpha-1,4-glucosidase activity"/>
    <property type="evidence" value="ECO:0007669"/>
    <property type="project" value="UniProtKB-EC"/>
</dbReference>
<name>A0ABV7HMU8_9GAMM</name>
<dbReference type="SUPFAM" id="SSF51445">
    <property type="entry name" value="(Trans)glycosidases"/>
    <property type="match status" value="1"/>
</dbReference>
<evidence type="ECO:0000313" key="3">
    <source>
        <dbReference type="EMBL" id="MFC3154059.1"/>
    </source>
</evidence>
<keyword evidence="4" id="KW-1185">Reference proteome</keyword>
<dbReference type="EC" id="3.2.1.20" evidence="3"/>
<evidence type="ECO:0000256" key="1">
    <source>
        <dbReference type="ARBA" id="ARBA00008061"/>
    </source>
</evidence>
<evidence type="ECO:0000313" key="4">
    <source>
        <dbReference type="Proteomes" id="UP001595548"/>
    </source>
</evidence>
<comment type="caution">
    <text evidence="3">The sequence shown here is derived from an EMBL/GenBank/DDBJ whole genome shotgun (WGS) entry which is preliminary data.</text>
</comment>
<dbReference type="EMBL" id="JBHRTL010000003">
    <property type="protein sequence ID" value="MFC3154059.1"/>
    <property type="molecule type" value="Genomic_DNA"/>
</dbReference>
<dbReference type="SMART" id="SM00642">
    <property type="entry name" value="Aamy"/>
    <property type="match status" value="1"/>
</dbReference>
<dbReference type="Pfam" id="PF00128">
    <property type="entry name" value="Alpha-amylase"/>
    <property type="match status" value="1"/>
</dbReference>
<gene>
    <name evidence="3" type="ORF">ACFOEB_02520</name>
</gene>
<dbReference type="PANTHER" id="PTHR10357:SF179">
    <property type="entry name" value="NEUTRAL AND BASIC AMINO ACID TRANSPORT PROTEIN RBAT"/>
    <property type="match status" value="1"/>
</dbReference>
<sequence length="543" mass="61526">MQNTPWWRGAIIYQVYPRSLMDSNGDGVGDIAGIIDKLDYIASLGVDAIWVSPFFRSPMKDFGYDISDYRDVDPLFGTLDDIDRLIAEAHKRDIRLIIDQVLSHTSDQHAWFQESRESKDNLKADWYVWADPSEDGTPPNNWLAIFGGCAWEWEPRREQYYLHNFLKSQPDLNFHNPDVRAAILAEVEFWLKRGVDGLRLDAINFCFHDKQLRNNPAKPAAERKGRGFSEDNPYAFQRHLFDNTQPENLEFMQEIRCLMDRYPGTVTLGEISSEDSLATMAEYTQGDKRLHMTYSFELLSEEFSAAYIRHTVETLEQGLGEGWPCWAIGNHDVARVLSRWGGDSASPALAKVLNAMLFSLRGSICSYQGEELGLTEANIDQHQLQDPYGIAFWPRFKGRDGCRTPMPWSNGVAGGFTDSSPWLPVPQEHLARAVSIQDEAPDSVLNAYRTFTDWRKQQPALLWGDIKFYDLGENLLAFTRATAEQTLLAVFNLSSQSVSTECTRALCDEGEITPVSGHGFSGQLQEDALLLAPFDAYFAALTR</sequence>
<dbReference type="InterPro" id="IPR045857">
    <property type="entry name" value="O16G_dom_2"/>
</dbReference>
<proteinExistence type="inferred from homology"/>